<protein>
    <submittedName>
        <fullName evidence="2">Acyl-CoA thioesterase</fullName>
    </submittedName>
</protein>
<gene>
    <name evidence="2" type="ORF">PU560_06185</name>
</gene>
<dbReference type="Pfam" id="PF13279">
    <property type="entry name" value="4HBT_2"/>
    <property type="match status" value="1"/>
</dbReference>
<dbReference type="EMBL" id="JARACI010000764">
    <property type="protein sequence ID" value="MDD9206059.1"/>
    <property type="molecule type" value="Genomic_DNA"/>
</dbReference>
<dbReference type="Proteomes" id="UP001165561">
    <property type="component" value="Unassembled WGS sequence"/>
</dbReference>
<dbReference type="SUPFAM" id="SSF54637">
    <property type="entry name" value="Thioesterase/thiol ester dehydrase-isomerase"/>
    <property type="match status" value="1"/>
</dbReference>
<feature type="non-terminal residue" evidence="2">
    <location>
        <position position="110"/>
    </location>
</feature>
<proteinExistence type="predicted"/>
<name>A0ABT5TVH9_9MICO</name>
<evidence type="ECO:0000313" key="3">
    <source>
        <dbReference type="Proteomes" id="UP001165561"/>
    </source>
</evidence>
<evidence type="ECO:0000256" key="1">
    <source>
        <dbReference type="SAM" id="MobiDB-lite"/>
    </source>
</evidence>
<reference evidence="2" key="1">
    <citation type="submission" date="2023-02" db="EMBL/GenBank/DDBJ databases">
        <title>Georgenia sp.10Sc9-8, isolated from a soil sample collected from the Taklamakan desert.</title>
        <authorList>
            <person name="Liu S."/>
        </authorList>
    </citation>
    <scope>NUCLEOTIDE SEQUENCE</scope>
    <source>
        <strain evidence="2">10Sc9-8</strain>
    </source>
</reference>
<dbReference type="CDD" id="cd00586">
    <property type="entry name" value="4HBT"/>
    <property type="match status" value="1"/>
</dbReference>
<dbReference type="Gene3D" id="3.10.129.10">
    <property type="entry name" value="Hotdog Thioesterase"/>
    <property type="match status" value="1"/>
</dbReference>
<dbReference type="InterPro" id="IPR029069">
    <property type="entry name" value="HotDog_dom_sf"/>
</dbReference>
<evidence type="ECO:0000313" key="2">
    <source>
        <dbReference type="EMBL" id="MDD9206059.1"/>
    </source>
</evidence>
<sequence>MSIPVRVRWADIDAYGHVNNAAVLTLLEEARIAAFWADSPAAGAPTPPEDDGHGFTVPSGPGGGRIDAGPGAGTATFIARQEVEYLAPLPYTMRPVPVAMWVSNLGGASI</sequence>
<comment type="caution">
    <text evidence="2">The sequence shown here is derived from an EMBL/GenBank/DDBJ whole genome shotgun (WGS) entry which is preliminary data.</text>
</comment>
<feature type="region of interest" description="Disordered" evidence="1">
    <location>
        <begin position="40"/>
        <end position="72"/>
    </location>
</feature>
<feature type="compositionally biased region" description="Gly residues" evidence="1">
    <location>
        <begin position="60"/>
        <end position="72"/>
    </location>
</feature>
<keyword evidence="3" id="KW-1185">Reference proteome</keyword>
<accession>A0ABT5TVH9</accession>
<organism evidence="2 3">
    <name type="scientific">Georgenia halotolerans</name>
    <dbReference type="NCBI Taxonomy" id="3028317"/>
    <lineage>
        <taxon>Bacteria</taxon>
        <taxon>Bacillati</taxon>
        <taxon>Actinomycetota</taxon>
        <taxon>Actinomycetes</taxon>
        <taxon>Micrococcales</taxon>
        <taxon>Bogoriellaceae</taxon>
        <taxon>Georgenia</taxon>
    </lineage>
</organism>